<dbReference type="SUPFAM" id="SSF54928">
    <property type="entry name" value="RNA-binding domain, RBD"/>
    <property type="match status" value="1"/>
</dbReference>
<gene>
    <name evidence="1" type="ORF">PMAYCL1PPCAC_25322</name>
</gene>
<comment type="caution">
    <text evidence="1">The sequence shown here is derived from an EMBL/GenBank/DDBJ whole genome shotgun (WGS) entry which is preliminary data.</text>
</comment>
<dbReference type="Proteomes" id="UP001328107">
    <property type="component" value="Unassembled WGS sequence"/>
</dbReference>
<dbReference type="EMBL" id="BTRK01000005">
    <property type="protein sequence ID" value="GMR55127.1"/>
    <property type="molecule type" value="Genomic_DNA"/>
</dbReference>
<evidence type="ECO:0000313" key="2">
    <source>
        <dbReference type="Proteomes" id="UP001328107"/>
    </source>
</evidence>
<keyword evidence="2" id="KW-1185">Reference proteome</keyword>
<organism evidence="1 2">
    <name type="scientific">Pristionchus mayeri</name>
    <dbReference type="NCBI Taxonomy" id="1317129"/>
    <lineage>
        <taxon>Eukaryota</taxon>
        <taxon>Metazoa</taxon>
        <taxon>Ecdysozoa</taxon>
        <taxon>Nematoda</taxon>
        <taxon>Chromadorea</taxon>
        <taxon>Rhabditida</taxon>
        <taxon>Rhabditina</taxon>
        <taxon>Diplogasteromorpha</taxon>
        <taxon>Diplogasteroidea</taxon>
        <taxon>Neodiplogasteridae</taxon>
        <taxon>Pristionchus</taxon>
    </lineage>
</organism>
<dbReference type="AlphaFoldDB" id="A0AAN5D2Z5"/>
<name>A0AAN5D2Z5_9BILA</name>
<proteinExistence type="predicted"/>
<sequence>VAAACRRSLDETLKTVEKLTAASSSAAEMLLHSMNEVLRVAKGTNFAAPASHASIARLFRLLELEDAALSGDQDCLPLLFFTRSFAVVLEEGVRQLRNTDASQMASDEHVQLCRSGLESSLQSVDKLTSSPSCAALLLLQRMNGVLGAIVETNFDQAGSLGSIYALFELIGCMQQGMVAHCEDLPFLYFSRSFAVVFEKAVQQLQQTRRAEAFRGRDAEHTSMRGDEKDVQIHPMRSDKVRDFSPEAIEGRLYIYQVPRTARIGQLTALLSPFGPIVELTYPHHQSEPCGFALAKLQ</sequence>
<dbReference type="GO" id="GO:0003676">
    <property type="term" value="F:nucleic acid binding"/>
    <property type="evidence" value="ECO:0007669"/>
    <property type="project" value="InterPro"/>
</dbReference>
<reference evidence="2" key="1">
    <citation type="submission" date="2022-10" db="EMBL/GenBank/DDBJ databases">
        <title>Genome assembly of Pristionchus species.</title>
        <authorList>
            <person name="Yoshida K."/>
            <person name="Sommer R.J."/>
        </authorList>
    </citation>
    <scope>NUCLEOTIDE SEQUENCE [LARGE SCALE GENOMIC DNA]</scope>
    <source>
        <strain evidence="2">RS5460</strain>
    </source>
</reference>
<feature type="non-terminal residue" evidence="1">
    <location>
        <position position="1"/>
    </location>
</feature>
<feature type="non-terminal residue" evidence="1">
    <location>
        <position position="297"/>
    </location>
</feature>
<accession>A0AAN5D2Z5</accession>
<evidence type="ECO:0000313" key="1">
    <source>
        <dbReference type="EMBL" id="GMR55127.1"/>
    </source>
</evidence>
<dbReference type="InterPro" id="IPR035979">
    <property type="entry name" value="RBD_domain_sf"/>
</dbReference>
<protein>
    <submittedName>
        <fullName evidence="1">Uncharacterized protein</fullName>
    </submittedName>
</protein>